<dbReference type="InterPro" id="IPR059095">
    <property type="entry name" value="Znf_C2H2_17_2nd"/>
</dbReference>
<protein>
    <recommendedName>
        <fullName evidence="2">C2H2-type domain-containing protein</fullName>
    </recommendedName>
</protein>
<sequence>MQVFFHLFPSISLFFSRSQPQTQTHSQSEVGIEMDQPTFDFGIRFGQALRDFSTLIQTLRHAGSGMLAQSTDEYNRLRVWIHDFRADIPDHSRYSLENKLRHDPDLRYNVFCIVNSLSKQILLAQQNVFNTDFEVDSDDGHDDQGQGNGLLSHILRSLFEQVQLLYNLGILIRRQTFAPQFSKSTESSGSDDNLDILHVRDTIHEWKGEGNNQPRSQDDVDPLLISRLAQANWTRREQLAYWQQHPDEPANSLQKKDLNSIKPSETVAMYSPFEELFDPTFDSFPPVFKKLVPYTTYAPTALSQTKPTRVPAGPKEAETSDMLECPYCRLELNSDDMKNRTRWKQHVFDDLRPYICTFTPCPNGDKLYSSRSEWIYHEMQIHRRRWVCEPCQFMGLSSKEMSKHLCSSHSMTEYLSNSFSALYERAMDDSENASCPFCRMESSLKAMLRHLARHLEDLSLFALPRQETDVGDDQSSRSEDGSELSSSESEDGDAQENTTAAAALHNPYAVHGLSEKPYICTFKGCQHSVPTDAFSRQRDLADHMKMAHNFTLRDVYLCQLQVCKDKPKLWPRQDYFKQHLKRTHKIEDTSDLTSFIFKENQPACVEKSKEHLGENGSNGL</sequence>
<feature type="region of interest" description="Disordered" evidence="1">
    <location>
        <begin position="467"/>
        <end position="497"/>
    </location>
</feature>
<feature type="domain" description="C2H2-type" evidence="2">
    <location>
        <begin position="354"/>
        <end position="382"/>
    </location>
</feature>
<dbReference type="Pfam" id="PF26176">
    <property type="entry name" value="zf_C2H2_17_2"/>
    <property type="match status" value="1"/>
</dbReference>
<dbReference type="Pfam" id="PF26082">
    <property type="entry name" value="zf-C2H2_AcuF"/>
    <property type="match status" value="1"/>
</dbReference>
<dbReference type="Proteomes" id="UP001301958">
    <property type="component" value="Unassembled WGS sequence"/>
</dbReference>
<dbReference type="SMART" id="SM00355">
    <property type="entry name" value="ZnF_C2H2"/>
    <property type="match status" value="5"/>
</dbReference>
<feature type="domain" description="C2H2-type" evidence="2">
    <location>
        <begin position="386"/>
        <end position="409"/>
    </location>
</feature>
<feature type="domain" description="C2H2-type" evidence="2">
    <location>
        <begin position="556"/>
        <end position="584"/>
    </location>
</feature>
<accession>A0AAN7H5V4</accession>
<evidence type="ECO:0000313" key="3">
    <source>
        <dbReference type="EMBL" id="KAK4230000.1"/>
    </source>
</evidence>
<dbReference type="InterPro" id="IPR013087">
    <property type="entry name" value="Znf_C2H2_type"/>
</dbReference>
<dbReference type="PANTHER" id="PTHR35391:SF7">
    <property type="entry name" value="C2H2-TYPE DOMAIN-CONTAINING PROTEIN"/>
    <property type="match status" value="1"/>
</dbReference>
<dbReference type="Gene3D" id="3.30.160.60">
    <property type="entry name" value="Classic Zinc Finger"/>
    <property type="match status" value="1"/>
</dbReference>
<organism evidence="3 4">
    <name type="scientific">Podospora fimiseda</name>
    <dbReference type="NCBI Taxonomy" id="252190"/>
    <lineage>
        <taxon>Eukaryota</taxon>
        <taxon>Fungi</taxon>
        <taxon>Dikarya</taxon>
        <taxon>Ascomycota</taxon>
        <taxon>Pezizomycotina</taxon>
        <taxon>Sordariomycetes</taxon>
        <taxon>Sordariomycetidae</taxon>
        <taxon>Sordariales</taxon>
        <taxon>Podosporaceae</taxon>
        <taxon>Podospora</taxon>
    </lineage>
</organism>
<evidence type="ECO:0000259" key="2">
    <source>
        <dbReference type="SMART" id="SM00355"/>
    </source>
</evidence>
<evidence type="ECO:0000256" key="1">
    <source>
        <dbReference type="SAM" id="MobiDB-lite"/>
    </source>
</evidence>
<feature type="domain" description="C2H2-type" evidence="2">
    <location>
        <begin position="433"/>
        <end position="454"/>
    </location>
</feature>
<dbReference type="EMBL" id="MU865303">
    <property type="protein sequence ID" value="KAK4230000.1"/>
    <property type="molecule type" value="Genomic_DNA"/>
</dbReference>
<dbReference type="PANTHER" id="PTHR35391">
    <property type="entry name" value="C2H2-TYPE DOMAIN-CONTAINING PROTEIN-RELATED"/>
    <property type="match status" value="1"/>
</dbReference>
<feature type="domain" description="C2H2-type" evidence="2">
    <location>
        <begin position="518"/>
        <end position="548"/>
    </location>
</feature>
<comment type="caution">
    <text evidence="3">The sequence shown here is derived from an EMBL/GenBank/DDBJ whole genome shotgun (WGS) entry which is preliminary data.</text>
</comment>
<reference evidence="3" key="1">
    <citation type="journal article" date="2023" name="Mol. Phylogenet. Evol.">
        <title>Genome-scale phylogeny and comparative genomics of the fungal order Sordariales.</title>
        <authorList>
            <person name="Hensen N."/>
            <person name="Bonometti L."/>
            <person name="Westerberg I."/>
            <person name="Brannstrom I.O."/>
            <person name="Guillou S."/>
            <person name="Cros-Aarteil S."/>
            <person name="Calhoun S."/>
            <person name="Haridas S."/>
            <person name="Kuo A."/>
            <person name="Mondo S."/>
            <person name="Pangilinan J."/>
            <person name="Riley R."/>
            <person name="LaButti K."/>
            <person name="Andreopoulos B."/>
            <person name="Lipzen A."/>
            <person name="Chen C."/>
            <person name="Yan M."/>
            <person name="Daum C."/>
            <person name="Ng V."/>
            <person name="Clum A."/>
            <person name="Steindorff A."/>
            <person name="Ohm R.A."/>
            <person name="Martin F."/>
            <person name="Silar P."/>
            <person name="Natvig D.O."/>
            <person name="Lalanne C."/>
            <person name="Gautier V."/>
            <person name="Ament-Velasquez S.L."/>
            <person name="Kruys A."/>
            <person name="Hutchinson M.I."/>
            <person name="Powell A.J."/>
            <person name="Barry K."/>
            <person name="Miller A.N."/>
            <person name="Grigoriev I.V."/>
            <person name="Debuchy R."/>
            <person name="Gladieux P."/>
            <person name="Hiltunen Thoren M."/>
            <person name="Johannesson H."/>
        </authorList>
    </citation>
    <scope>NUCLEOTIDE SEQUENCE</scope>
    <source>
        <strain evidence="3">CBS 990.96</strain>
    </source>
</reference>
<reference evidence="3" key="2">
    <citation type="submission" date="2023-05" db="EMBL/GenBank/DDBJ databases">
        <authorList>
            <consortium name="Lawrence Berkeley National Laboratory"/>
            <person name="Steindorff A."/>
            <person name="Hensen N."/>
            <person name="Bonometti L."/>
            <person name="Westerberg I."/>
            <person name="Brannstrom I.O."/>
            <person name="Guillou S."/>
            <person name="Cros-Aarteil S."/>
            <person name="Calhoun S."/>
            <person name="Haridas S."/>
            <person name="Kuo A."/>
            <person name="Mondo S."/>
            <person name="Pangilinan J."/>
            <person name="Riley R."/>
            <person name="Labutti K."/>
            <person name="Andreopoulos B."/>
            <person name="Lipzen A."/>
            <person name="Chen C."/>
            <person name="Yanf M."/>
            <person name="Daum C."/>
            <person name="Ng V."/>
            <person name="Clum A."/>
            <person name="Ohm R."/>
            <person name="Martin F."/>
            <person name="Silar P."/>
            <person name="Natvig D."/>
            <person name="Lalanne C."/>
            <person name="Gautier V."/>
            <person name="Ament-Velasquez S.L."/>
            <person name="Kruys A."/>
            <person name="Hutchinson M.I."/>
            <person name="Powell A.J."/>
            <person name="Barry K."/>
            <person name="Miller A.N."/>
            <person name="Grigoriev I.V."/>
            <person name="Debuchy R."/>
            <person name="Gladieux P."/>
            <person name="Thoren M.H."/>
            <person name="Johannesson H."/>
        </authorList>
    </citation>
    <scope>NUCLEOTIDE SEQUENCE</scope>
    <source>
        <strain evidence="3">CBS 990.96</strain>
    </source>
</reference>
<gene>
    <name evidence="3" type="ORF">QBC38DRAFT_470986</name>
</gene>
<evidence type="ECO:0000313" key="4">
    <source>
        <dbReference type="Proteomes" id="UP001301958"/>
    </source>
</evidence>
<keyword evidence="4" id="KW-1185">Reference proteome</keyword>
<dbReference type="AlphaFoldDB" id="A0AAN7H5V4"/>
<proteinExistence type="predicted"/>
<dbReference type="InterPro" id="IPR058925">
    <property type="entry name" value="zf-C2H2_AcuF"/>
</dbReference>
<name>A0AAN7H5V4_9PEZI</name>